<keyword evidence="1" id="KW-0732">Signal</keyword>
<evidence type="ECO:0000313" key="2">
    <source>
        <dbReference type="EMBL" id="GEO88099.1"/>
    </source>
</evidence>
<dbReference type="EMBL" id="BJZQ01000001">
    <property type="protein sequence ID" value="GEO88099.1"/>
    <property type="molecule type" value="Genomic_DNA"/>
</dbReference>
<evidence type="ECO:0000313" key="3">
    <source>
        <dbReference type="Proteomes" id="UP000321769"/>
    </source>
</evidence>
<comment type="caution">
    <text evidence="2">The sequence shown here is derived from an EMBL/GenBank/DDBJ whole genome shotgun (WGS) entry which is preliminary data.</text>
</comment>
<dbReference type="AlphaFoldDB" id="A0A512HRL8"/>
<feature type="signal peptide" evidence="1">
    <location>
        <begin position="1"/>
        <end position="24"/>
    </location>
</feature>
<accession>A0A512HRL8</accession>
<dbReference type="PROSITE" id="PS51257">
    <property type="entry name" value="PROKAR_LIPOPROTEIN"/>
    <property type="match status" value="1"/>
</dbReference>
<feature type="chain" id="PRO_5039071847" description="Lipoprotein" evidence="1">
    <location>
        <begin position="25"/>
        <end position="144"/>
    </location>
</feature>
<gene>
    <name evidence="2" type="ORF">AFL01nite_04260</name>
</gene>
<protein>
    <recommendedName>
        <fullName evidence="4">Lipoprotein</fullName>
    </recommendedName>
</protein>
<dbReference type="RefSeq" id="WP_146825431.1">
    <property type="nucleotide sequence ID" value="NZ_BAAAYQ010000001.1"/>
</dbReference>
<proteinExistence type="predicted"/>
<keyword evidence="3" id="KW-1185">Reference proteome</keyword>
<evidence type="ECO:0000256" key="1">
    <source>
        <dbReference type="SAM" id="SignalP"/>
    </source>
</evidence>
<reference evidence="2 3" key="1">
    <citation type="submission" date="2019-07" db="EMBL/GenBank/DDBJ databases">
        <title>Whole genome shotgun sequence of Aeromicrobium flavum NBRC 107625.</title>
        <authorList>
            <person name="Hosoyama A."/>
            <person name="Uohara A."/>
            <person name="Ohji S."/>
            <person name="Ichikawa N."/>
        </authorList>
    </citation>
    <scope>NUCLEOTIDE SEQUENCE [LARGE SCALE GENOMIC DNA]</scope>
    <source>
        <strain evidence="2 3">NBRC 107625</strain>
    </source>
</reference>
<name>A0A512HRL8_9ACTN</name>
<sequence>MRRPTLLLLSAVLGLGTVAGCSGGGPYCDAVDDAKEPLTSFGRQTDAAYAEYAQVTADIAEVAPESVRKDWRTIAKATKKVVIVHRKAGFRLQDMKDEVKVNALSQQDIDRITAAHEAFNDTRTQRLAVVEHVDDECGIDLSEK</sequence>
<evidence type="ECO:0008006" key="4">
    <source>
        <dbReference type="Google" id="ProtNLM"/>
    </source>
</evidence>
<organism evidence="2 3">
    <name type="scientific">Aeromicrobium flavum</name>
    <dbReference type="NCBI Taxonomy" id="416568"/>
    <lineage>
        <taxon>Bacteria</taxon>
        <taxon>Bacillati</taxon>
        <taxon>Actinomycetota</taxon>
        <taxon>Actinomycetes</taxon>
        <taxon>Propionibacteriales</taxon>
        <taxon>Nocardioidaceae</taxon>
        <taxon>Aeromicrobium</taxon>
    </lineage>
</organism>
<dbReference type="OrthoDB" id="3748325at2"/>
<dbReference type="Proteomes" id="UP000321769">
    <property type="component" value="Unassembled WGS sequence"/>
</dbReference>